<dbReference type="GO" id="GO:0016614">
    <property type="term" value="F:oxidoreductase activity, acting on CH-OH group of donors"/>
    <property type="evidence" value="ECO:0007669"/>
    <property type="project" value="InterPro"/>
</dbReference>
<proteinExistence type="inferred from homology"/>
<dbReference type="PIRSF" id="PIRSF000137">
    <property type="entry name" value="Alcohol_oxidase"/>
    <property type="match status" value="1"/>
</dbReference>
<organism evidence="8 9">
    <name type="scientific">Gordonia mangrovi</name>
    <dbReference type="NCBI Taxonomy" id="2665643"/>
    <lineage>
        <taxon>Bacteria</taxon>
        <taxon>Bacillati</taxon>
        <taxon>Actinomycetota</taxon>
        <taxon>Actinomycetes</taxon>
        <taxon>Mycobacteriales</taxon>
        <taxon>Gordoniaceae</taxon>
        <taxon>Gordonia</taxon>
    </lineage>
</organism>
<dbReference type="Gene3D" id="3.30.410.40">
    <property type="match status" value="1"/>
</dbReference>
<dbReference type="InterPro" id="IPR012132">
    <property type="entry name" value="GMC_OxRdtase"/>
</dbReference>
<feature type="domain" description="Glucose-methanol-choline oxidoreductase N-terminal" evidence="6">
    <location>
        <begin position="1"/>
        <end position="237"/>
    </location>
</feature>
<feature type="domain" description="Glucose-methanol-choline oxidoreductase C-terminal" evidence="7">
    <location>
        <begin position="331"/>
        <end position="422"/>
    </location>
</feature>
<dbReference type="EC" id="1.-.-.-" evidence="8"/>
<dbReference type="PANTHER" id="PTHR42784">
    <property type="entry name" value="PYRANOSE 2-OXIDASE"/>
    <property type="match status" value="1"/>
</dbReference>
<reference evidence="8 9" key="1">
    <citation type="submission" date="2019-11" db="EMBL/GenBank/DDBJ databases">
        <title>Gordonia sp. nov., a novel actinobacterium isolated from mangrove soil in Hainan.</title>
        <authorList>
            <person name="Huang X."/>
            <person name="Xie Y."/>
            <person name="Chu X."/>
            <person name="Xiao K."/>
        </authorList>
    </citation>
    <scope>NUCLEOTIDE SEQUENCE [LARGE SCALE GENOMIC DNA]</scope>
    <source>
        <strain evidence="8 9">HNM0687</strain>
    </source>
</reference>
<evidence type="ECO:0000259" key="7">
    <source>
        <dbReference type="Pfam" id="PF05199"/>
    </source>
</evidence>
<keyword evidence="4" id="KW-0274">FAD</keyword>
<protein>
    <submittedName>
        <fullName evidence="8">Mycofactocin system GMC family oxidoreductase MftG</fullName>
        <ecNumber evidence="8">1.-.-.-</ecNumber>
    </submittedName>
</protein>
<dbReference type="NCBIfam" id="TIGR04542">
    <property type="entry name" value="GMC_mycofac_2"/>
    <property type="match status" value="1"/>
</dbReference>
<name>A0A6L7GM15_9ACTN</name>
<evidence type="ECO:0000313" key="8">
    <source>
        <dbReference type="EMBL" id="MXP20467.1"/>
    </source>
</evidence>
<evidence type="ECO:0000256" key="5">
    <source>
        <dbReference type="ARBA" id="ARBA00023002"/>
    </source>
</evidence>
<comment type="similarity">
    <text evidence="2">Belongs to the GMC oxidoreductase family.</text>
</comment>
<evidence type="ECO:0000256" key="4">
    <source>
        <dbReference type="ARBA" id="ARBA00022827"/>
    </source>
</evidence>
<dbReference type="EMBL" id="WMBR01000001">
    <property type="protein sequence ID" value="MXP20467.1"/>
    <property type="molecule type" value="Genomic_DNA"/>
</dbReference>
<evidence type="ECO:0000256" key="1">
    <source>
        <dbReference type="ARBA" id="ARBA00001974"/>
    </source>
</evidence>
<keyword evidence="9" id="KW-1185">Reference proteome</keyword>
<comment type="cofactor">
    <cofactor evidence="1">
        <name>FAD</name>
        <dbReference type="ChEBI" id="CHEBI:57692"/>
    </cofactor>
</comment>
<dbReference type="InterPro" id="IPR000172">
    <property type="entry name" value="GMC_OxRdtase_N"/>
</dbReference>
<dbReference type="AlphaFoldDB" id="A0A6L7GM15"/>
<dbReference type="PANTHER" id="PTHR42784:SF1">
    <property type="entry name" value="PYRANOSE 2-OXIDASE"/>
    <property type="match status" value="1"/>
</dbReference>
<dbReference type="InterPro" id="IPR030900">
    <property type="entry name" value="GMC_mycofac_OxRdtase"/>
</dbReference>
<accession>A0A6L7GM15</accession>
<dbReference type="Pfam" id="PF00732">
    <property type="entry name" value="GMC_oxred_N"/>
    <property type="match status" value="1"/>
</dbReference>
<dbReference type="Pfam" id="PF05199">
    <property type="entry name" value="GMC_oxred_C"/>
    <property type="match status" value="1"/>
</dbReference>
<dbReference type="InterPro" id="IPR007867">
    <property type="entry name" value="GMC_OxRtase_C"/>
</dbReference>
<dbReference type="Gene3D" id="3.50.50.60">
    <property type="entry name" value="FAD/NAD(P)-binding domain"/>
    <property type="match status" value="1"/>
</dbReference>
<dbReference type="Proteomes" id="UP000475545">
    <property type="component" value="Unassembled WGS sequence"/>
</dbReference>
<comment type="caution">
    <text evidence="8">The sequence shown here is derived from an EMBL/GenBank/DDBJ whole genome shotgun (WGS) entry which is preliminary data.</text>
</comment>
<keyword evidence="3" id="KW-0285">Flavoprotein</keyword>
<keyword evidence="5 8" id="KW-0560">Oxidoreductase</keyword>
<dbReference type="InterPro" id="IPR051473">
    <property type="entry name" value="P2Ox-like"/>
</dbReference>
<gene>
    <name evidence="8" type="primary">mftG</name>
    <name evidence="8" type="ORF">GIY30_03735</name>
</gene>
<sequence length="431" mass="45262">MVVGAGSAGCVIAERLSRDPDRTVVVLERGPHEWPTRAVRDLRVLPIEDGARFATGYAEAAGLPVVRGRALGGSSAVNGGYFLRWHPGDFAGWPDGWTREAITHAYDELDAPGGTMGVTAFADDELADVVGLFESHWAQTLPVRAPADPWPIVGVNRVRSNRDGPLRRTSAEAYLRPAIDRPNLSVITDTEATELTASGRRVTGVRVGQERLAAGEVVLSAGTLGTAGLLLRSGVTHLIGAGDALPVHEHREVLVHYRRRAQPPVAPTALLQSVVHTADDVEIRCYSADMASFVRGLEPAGPAVGVAVMRPGARGVVRAGDSGLLVDLGTLDADSARRTAAGTASVRDMLHSAVFRDIVAPGSVAVDPVVRTSQHAWGSLPMGVRTDELGGLDGVIGLRIVDGSILPTAGRSGPHATIMMVAVRIGDALAR</sequence>
<evidence type="ECO:0000313" key="9">
    <source>
        <dbReference type="Proteomes" id="UP000475545"/>
    </source>
</evidence>
<dbReference type="SUPFAM" id="SSF51905">
    <property type="entry name" value="FAD/NAD(P)-binding domain"/>
    <property type="match status" value="1"/>
</dbReference>
<evidence type="ECO:0000256" key="2">
    <source>
        <dbReference type="ARBA" id="ARBA00010790"/>
    </source>
</evidence>
<evidence type="ECO:0000256" key="3">
    <source>
        <dbReference type="ARBA" id="ARBA00022630"/>
    </source>
</evidence>
<dbReference type="InterPro" id="IPR036188">
    <property type="entry name" value="FAD/NAD-bd_sf"/>
</dbReference>
<dbReference type="GO" id="GO:0050660">
    <property type="term" value="F:flavin adenine dinucleotide binding"/>
    <property type="evidence" value="ECO:0007669"/>
    <property type="project" value="InterPro"/>
</dbReference>
<evidence type="ECO:0000259" key="6">
    <source>
        <dbReference type="Pfam" id="PF00732"/>
    </source>
</evidence>